<dbReference type="Pfam" id="PF24519">
    <property type="entry name" value="Ig-like_Pom152_1"/>
    <property type="match status" value="1"/>
</dbReference>
<dbReference type="GO" id="GO:0070762">
    <property type="term" value="C:nuclear pore transmembrane ring"/>
    <property type="evidence" value="ECO:0007669"/>
    <property type="project" value="TreeGrafter"/>
</dbReference>
<dbReference type="InterPro" id="IPR056544">
    <property type="entry name" value="Ig_POM152"/>
</dbReference>
<dbReference type="PANTHER" id="PTHR28206">
    <property type="entry name" value="NUCLEOPORIN POM152"/>
    <property type="match status" value="1"/>
</dbReference>
<feature type="domain" description="Nucleoporin POM152 Ig-like" evidence="5">
    <location>
        <begin position="768"/>
        <end position="852"/>
    </location>
</feature>
<dbReference type="InterPro" id="IPR056542">
    <property type="entry name" value="Ig-like_POM152_1st"/>
</dbReference>
<dbReference type="Pfam" id="PF24097">
    <property type="entry name" value="TMD_POM152"/>
    <property type="match status" value="1"/>
</dbReference>
<dbReference type="Proteomes" id="UP000807342">
    <property type="component" value="Unassembled WGS sequence"/>
</dbReference>
<feature type="transmembrane region" description="Helical" evidence="2">
    <location>
        <begin position="91"/>
        <end position="111"/>
    </location>
</feature>
<keyword evidence="2" id="KW-1133">Transmembrane helix</keyword>
<keyword evidence="2" id="KW-0472">Membrane</keyword>
<feature type="domain" description="Nucleoporin POM152 first Ig-like" evidence="6">
    <location>
        <begin position="178"/>
        <end position="316"/>
    </location>
</feature>
<evidence type="ECO:0000256" key="2">
    <source>
        <dbReference type="SAM" id="Phobius"/>
    </source>
</evidence>
<feature type="domain" description="Nucleoporin POM152 ninth Ig-like" evidence="7">
    <location>
        <begin position="1098"/>
        <end position="1170"/>
    </location>
</feature>
<dbReference type="Pfam" id="PF24312">
    <property type="entry name" value="Ig-like_POM152"/>
    <property type="match status" value="2"/>
</dbReference>
<dbReference type="GO" id="GO:0006606">
    <property type="term" value="P:protein import into nucleus"/>
    <property type="evidence" value="ECO:0007669"/>
    <property type="project" value="TreeGrafter"/>
</dbReference>
<feature type="transmembrane region" description="Helical" evidence="2">
    <location>
        <begin position="31"/>
        <end position="52"/>
    </location>
</feature>
<comment type="caution">
    <text evidence="8">The sequence shown here is derived from an EMBL/GenBank/DDBJ whole genome shotgun (WGS) entry which is preliminary data.</text>
</comment>
<evidence type="ECO:0000313" key="8">
    <source>
        <dbReference type="EMBL" id="KAF9454153.1"/>
    </source>
</evidence>
<dbReference type="EMBL" id="MU151056">
    <property type="protein sequence ID" value="KAF9454153.1"/>
    <property type="molecule type" value="Genomic_DNA"/>
</dbReference>
<name>A0A9P5XNQ2_9AGAR</name>
<evidence type="ECO:0000259" key="3">
    <source>
        <dbReference type="Pfam" id="PF23664"/>
    </source>
</evidence>
<dbReference type="InterPro" id="IPR056543">
    <property type="entry name" value="Ig-like_POM152_9th"/>
</dbReference>
<gene>
    <name evidence="8" type="ORF">P691DRAFT_798413</name>
</gene>
<dbReference type="Pfam" id="PF23664">
    <property type="entry name" value="Ig_Pom152"/>
    <property type="match status" value="2"/>
</dbReference>
<keyword evidence="2" id="KW-0812">Transmembrane</keyword>
<feature type="domain" description="Nucleoporin POM152 N-terminal transmembrane" evidence="4">
    <location>
        <begin position="25"/>
        <end position="110"/>
    </location>
</feature>
<reference evidence="8" key="1">
    <citation type="submission" date="2020-11" db="EMBL/GenBank/DDBJ databases">
        <authorList>
            <consortium name="DOE Joint Genome Institute"/>
            <person name="Ahrendt S."/>
            <person name="Riley R."/>
            <person name="Andreopoulos W."/>
            <person name="Labutti K."/>
            <person name="Pangilinan J."/>
            <person name="Ruiz-Duenas F.J."/>
            <person name="Barrasa J.M."/>
            <person name="Sanchez-Garcia M."/>
            <person name="Camarero S."/>
            <person name="Miyauchi S."/>
            <person name="Serrano A."/>
            <person name="Linde D."/>
            <person name="Babiker R."/>
            <person name="Drula E."/>
            <person name="Ayuso-Fernandez I."/>
            <person name="Pacheco R."/>
            <person name="Padilla G."/>
            <person name="Ferreira P."/>
            <person name="Barriuso J."/>
            <person name="Kellner H."/>
            <person name="Castanera R."/>
            <person name="Alfaro M."/>
            <person name="Ramirez L."/>
            <person name="Pisabarro A.G."/>
            <person name="Kuo A."/>
            <person name="Tritt A."/>
            <person name="Lipzen A."/>
            <person name="He G."/>
            <person name="Yan M."/>
            <person name="Ng V."/>
            <person name="Cullen D."/>
            <person name="Martin F."/>
            <person name="Rosso M.-N."/>
            <person name="Henrissat B."/>
            <person name="Hibbett D."/>
            <person name="Martinez A.T."/>
            <person name="Grigoriev I.V."/>
        </authorList>
    </citation>
    <scope>NUCLEOTIDE SEQUENCE</scope>
    <source>
        <strain evidence="8">MF-IS2</strain>
    </source>
</reference>
<feature type="compositionally biased region" description="Acidic residues" evidence="1">
    <location>
        <begin position="254"/>
        <end position="268"/>
    </location>
</feature>
<proteinExistence type="predicted"/>
<dbReference type="InterPro" id="IPR056541">
    <property type="entry name" value="Ig-like_POM152"/>
</dbReference>
<evidence type="ECO:0000313" key="9">
    <source>
        <dbReference type="Proteomes" id="UP000807342"/>
    </source>
</evidence>
<evidence type="ECO:0000259" key="4">
    <source>
        <dbReference type="Pfam" id="PF24097"/>
    </source>
</evidence>
<evidence type="ECO:0008006" key="10">
    <source>
        <dbReference type="Google" id="ProtNLM"/>
    </source>
</evidence>
<feature type="transmembrane region" description="Helical" evidence="2">
    <location>
        <begin position="58"/>
        <end position="79"/>
    </location>
</feature>
<dbReference type="InterPro" id="IPR037701">
    <property type="entry name" value="Pom152"/>
</dbReference>
<organism evidence="8 9">
    <name type="scientific">Macrolepiota fuliginosa MF-IS2</name>
    <dbReference type="NCBI Taxonomy" id="1400762"/>
    <lineage>
        <taxon>Eukaryota</taxon>
        <taxon>Fungi</taxon>
        <taxon>Dikarya</taxon>
        <taxon>Basidiomycota</taxon>
        <taxon>Agaricomycotina</taxon>
        <taxon>Agaricomycetes</taxon>
        <taxon>Agaricomycetidae</taxon>
        <taxon>Agaricales</taxon>
        <taxon>Agaricineae</taxon>
        <taxon>Agaricaceae</taxon>
        <taxon>Macrolepiota</taxon>
    </lineage>
</organism>
<evidence type="ECO:0000256" key="1">
    <source>
        <dbReference type="SAM" id="MobiDB-lite"/>
    </source>
</evidence>
<feature type="domain" description="Nucleoporin POM152 immunoglobulin-like" evidence="3">
    <location>
        <begin position="890"/>
        <end position="963"/>
    </location>
</feature>
<dbReference type="InterPro" id="IPR056540">
    <property type="entry name" value="TMD_POM152"/>
</dbReference>
<dbReference type="OrthoDB" id="5529162at2759"/>
<keyword evidence="9" id="KW-1185">Reference proteome</keyword>
<evidence type="ECO:0000259" key="5">
    <source>
        <dbReference type="Pfam" id="PF24312"/>
    </source>
</evidence>
<feature type="domain" description="Nucleoporin POM152 immunoglobulin-like" evidence="3">
    <location>
        <begin position="578"/>
        <end position="664"/>
    </location>
</feature>
<protein>
    <recommendedName>
        <fullName evidence="10">Nucleoporin Pom152</fullName>
    </recommendedName>
</protein>
<accession>A0A9P5XNQ2</accession>
<feature type="domain" description="Nucleoporin POM152 Ig-like" evidence="5">
    <location>
        <begin position="462"/>
        <end position="568"/>
    </location>
</feature>
<feature type="region of interest" description="Disordered" evidence="1">
    <location>
        <begin position="242"/>
        <end position="277"/>
    </location>
</feature>
<evidence type="ECO:0000259" key="7">
    <source>
        <dbReference type="Pfam" id="PF24527"/>
    </source>
</evidence>
<evidence type="ECO:0000259" key="6">
    <source>
        <dbReference type="Pfam" id="PF24519"/>
    </source>
</evidence>
<dbReference type="Pfam" id="PF24527">
    <property type="entry name" value="Ig-like_Pom152_9"/>
    <property type="match status" value="1"/>
</dbReference>
<dbReference type="GO" id="GO:0017056">
    <property type="term" value="F:structural constituent of nuclear pore"/>
    <property type="evidence" value="ECO:0007669"/>
    <property type="project" value="InterPro"/>
</dbReference>
<dbReference type="PANTHER" id="PTHR28206:SF1">
    <property type="entry name" value="NUCLEOPORIN POM152"/>
    <property type="match status" value="1"/>
</dbReference>
<dbReference type="GO" id="GO:0006999">
    <property type="term" value="P:nuclear pore organization"/>
    <property type="evidence" value="ECO:0007669"/>
    <property type="project" value="TreeGrafter"/>
</dbReference>
<sequence length="1281" mass="141612">MQGPASKQATLQPKAKPLIPEKYLDVPSQRLYYLSLGALCQGIKVFEFLWPLNWNDNRLALCRKWIVVDFLLVAVLAMLRIPRLTYSKATIFLFISLIWFLDGLMFGGISLNIGSQSKSSRVSHRGASGAFEIPSAAESFSLLDVFAPLSFGIIQGSHTGRDQHLLGQHTVRMSPISTAHLNPDANNFCIAQHPGYILLPVLLNNTNVAGLKYSISPLNTPTQKTIVDVSAKHLEQNRQEFLKLTSAPSPQTSPDDEDEYDDEDDEEDAKTNPSTLQKSQSLVYIRISHPGVIRLEQVLDGAHTEARLVQPSEVVVVPCPLVSFVDTTEQTDSDAVRCAGQDNNLNLMIDVSGVPPLSLRWLKTINGKREQFLVEGIEGDHRSDSSDEGAGSHAVSAKRLVPQIVKIPLSISLNEPGTHLYALEEVVDGQGNVIRVGTEPAAAEGGTVNKTKTTRSFVVLRQPLVSFKNCNPQHPRPLLLGSETELEISTMETDKFDAPWEITLRYQPPQEPLDGSKVDSKLKPWKKVLKTQGNKGDTLIRASTPGEYRIVGIKGKHCVGQVLAPDTCSSVINDFLSSGDTGVSASLILHGTPPFQVHYKMQRDSEPPQERSQTFANSRGELTLRPDKSGHYAFTFVAMSDANYRKVELKGPSIEQTVHPLASADFADSVPNRKTASSCAGDTVDFDIDLRGTGPWDVEFQIIGPKSSDNFRVTGITTPRKRVQIPIPKDLQKNGGMFEVALISAEDSYCKRPVSVPGIIVNVKRTWPIAQFYGKPEQRCITITEGEQANLPLRLTGDGPWRLRYRLKNDEEKILRATLHSPNDNLKVTEKGTYEIIGIDDILCPGSIVADAATYQVDWIPRPSAKLSPSTVAQYDSYNGSYVLPPICEGVSDHVDLDLTGRPPFQIMYNIAQDSEAGGTKLVGQPTFNSIQPHTRFQLQTSTSGRMYYEVKQIGDAAYPLTKHKTAIIPRSERLLFEQQVMKRPSVQFKNRNRMTYCQNDALTPLDPSSNDGILLFEGTPPFTLTLTVKDVAASHPESQTIEVHDHIWKLSLPSYQFKSIGPYLVIIESVTDASNCAQSALDPMFSSIWIDVAETAAIIPFERREDICVGDVAQFQLEGIPPWTVGYAINKKVYSQEVKTSPFSLLQSQPGELAITSIAHQQKMCKASVADLKFTVHSLPSAQVGHGKRIIQDIHEGDQAEILFTLIGEPPFTFTYQRSELSPKKGGKAGKVLETHTVSRVMTHEYSIFSALEGTWTVTSISDRYCRYPPPQTELDEKAH</sequence>